<dbReference type="CTD" id="79025"/>
<dbReference type="Pfam" id="PF20996">
    <property type="entry name" value="DUF5581_N"/>
    <property type="match status" value="1"/>
</dbReference>
<dbReference type="InterPro" id="IPR048317">
    <property type="entry name" value="DUF5581_C"/>
</dbReference>
<dbReference type="PANTHER" id="PTHR14537">
    <property type="entry name" value="FIBRONECTIN TYPE III DOMAIN-CONTAINING PROTEIN 11"/>
    <property type="match status" value="1"/>
</dbReference>
<dbReference type="InterPro" id="IPR003961">
    <property type="entry name" value="FN3_dom"/>
</dbReference>
<dbReference type="InterPro" id="IPR036116">
    <property type="entry name" value="FN3_sf"/>
</dbReference>
<reference evidence="2" key="1">
    <citation type="submission" date="2009-12" db="EMBL/GenBank/DDBJ databases">
        <title>The Genome Sequence of Anolis carolinensis (Green Anole Lizard).</title>
        <authorList>
            <consortium name="The Genome Sequencing Platform"/>
            <person name="Di Palma F."/>
            <person name="Alfoldi J."/>
            <person name="Heiman D."/>
            <person name="Young S."/>
            <person name="Grabherr M."/>
            <person name="Johnson J."/>
            <person name="Lander E.S."/>
            <person name="Lindblad-Toh K."/>
        </authorList>
    </citation>
    <scope>NUCLEOTIDE SEQUENCE [LARGE SCALE GENOMIC DNA]</scope>
    <source>
        <strain evidence="2">JBL SC #1</strain>
    </source>
</reference>
<dbReference type="OrthoDB" id="8699528at2759"/>
<dbReference type="SUPFAM" id="SSF49265">
    <property type="entry name" value="Fibronectin type III"/>
    <property type="match status" value="1"/>
</dbReference>
<dbReference type="AlphaFoldDB" id="H9GHN8"/>
<dbReference type="PROSITE" id="PS50853">
    <property type="entry name" value="FN3"/>
    <property type="match status" value="1"/>
</dbReference>
<evidence type="ECO:0000259" key="1">
    <source>
        <dbReference type="PROSITE" id="PS50853"/>
    </source>
</evidence>
<dbReference type="InterPro" id="IPR049231">
    <property type="entry name" value="DUF5581_N"/>
</dbReference>
<feature type="domain" description="Fibronectin type-III" evidence="1">
    <location>
        <begin position="212"/>
        <end position="309"/>
    </location>
</feature>
<name>H9GHN8_ANOCA</name>
<dbReference type="Ensembl" id="ENSACAT00000011482.4">
    <property type="protein sequence ID" value="ENSACAP00000011246.3"/>
    <property type="gene ID" value="ENSACAG00000011514.4"/>
</dbReference>
<dbReference type="RefSeq" id="XP_003226729.1">
    <property type="nucleotide sequence ID" value="XM_003226681.3"/>
</dbReference>
<proteinExistence type="predicted"/>
<dbReference type="Pfam" id="PF17744">
    <property type="entry name" value="DUF5581"/>
    <property type="match status" value="1"/>
</dbReference>
<dbReference type="Proteomes" id="UP000001646">
    <property type="component" value="Unplaced"/>
</dbReference>
<sequence>MLNRSPGMRNIGTIGAYFNKLRTNLQAIAYSDEEPEHEAWRRYVERKNIVLEFLHSDLSLHVIKRHHKRIDLLKKCSYYIEILPKHLALGDQNYLMLPTTMFQLIDPWRFQRMKKIGTIQTKIQLLLLSDLLEELERGREELVFFLETLDMMTFLSRWDIIKQRVSSLSEKMDYFLTVLVPGKLYVKHRLVSDVGITKIPHIRLVLSTKMPVMFDRRESVAHEDWVSLKWFVASQQPQVEQYELRFKLLEPRTPQERVHCGIKPVTANTCEIHNLLPDRLYRFTLKRAETYTLVYEQWHDSILLKTKPYLEEEMETAMS</sequence>
<dbReference type="GeneTree" id="ENSGT00390000006008"/>
<dbReference type="KEGG" id="acs:100559213"/>
<accession>H9GHN8</accession>
<dbReference type="CDD" id="cd00063">
    <property type="entry name" value="FN3"/>
    <property type="match status" value="1"/>
</dbReference>
<dbReference type="Bgee" id="ENSACAG00000011514">
    <property type="expression patterns" value="Expressed in ovary and 7 other cell types or tissues"/>
</dbReference>
<reference evidence="2" key="3">
    <citation type="submission" date="2025-09" db="UniProtKB">
        <authorList>
            <consortium name="Ensembl"/>
        </authorList>
    </citation>
    <scope>IDENTIFICATION</scope>
</reference>
<dbReference type="HOGENOM" id="CLU_049179_0_0_1"/>
<evidence type="ECO:0000313" key="2">
    <source>
        <dbReference type="Ensembl" id="ENSACAP00000011246.3"/>
    </source>
</evidence>
<dbReference type="GeneID" id="100559213"/>
<dbReference type="InterPro" id="IPR039581">
    <property type="entry name" value="FNDC11"/>
</dbReference>
<keyword evidence="3" id="KW-1185">Reference proteome</keyword>
<protein>
    <submittedName>
        <fullName evidence="2">Fibronectin type III domain containing 11</fullName>
    </submittedName>
</protein>
<dbReference type="eggNOG" id="ENOG502QW8H">
    <property type="taxonomic scope" value="Eukaryota"/>
</dbReference>
<reference evidence="2" key="2">
    <citation type="submission" date="2025-08" db="UniProtKB">
        <authorList>
            <consortium name="Ensembl"/>
        </authorList>
    </citation>
    <scope>IDENTIFICATION</scope>
</reference>
<organism evidence="2 3">
    <name type="scientific">Anolis carolinensis</name>
    <name type="common">Green anole</name>
    <name type="synonym">American chameleon</name>
    <dbReference type="NCBI Taxonomy" id="28377"/>
    <lineage>
        <taxon>Eukaryota</taxon>
        <taxon>Metazoa</taxon>
        <taxon>Chordata</taxon>
        <taxon>Craniata</taxon>
        <taxon>Vertebrata</taxon>
        <taxon>Euteleostomi</taxon>
        <taxon>Lepidosauria</taxon>
        <taxon>Squamata</taxon>
        <taxon>Bifurcata</taxon>
        <taxon>Unidentata</taxon>
        <taxon>Episquamata</taxon>
        <taxon>Toxicofera</taxon>
        <taxon>Iguania</taxon>
        <taxon>Dactyloidae</taxon>
        <taxon>Anolis</taxon>
    </lineage>
</organism>
<evidence type="ECO:0000313" key="3">
    <source>
        <dbReference type="Proteomes" id="UP000001646"/>
    </source>
</evidence>
<gene>
    <name evidence="2" type="primary">FNDC11</name>
</gene>
<dbReference type="InParanoid" id="H9GHN8"/>